<reference evidence="1 2" key="1">
    <citation type="journal article" date="2014" name="PLoS Genet.">
        <title>The Genome of Spironucleus salmonicida Highlights a Fish Pathogen Adapted to Fluctuating Environments.</title>
        <authorList>
            <person name="Xu F."/>
            <person name="Jerlstrom-Hultqvist J."/>
            <person name="Einarsson E."/>
            <person name="Astvaldsson A."/>
            <person name="Svard S.G."/>
            <person name="Andersson J.O."/>
        </authorList>
    </citation>
    <scope>NUCLEOTIDE SEQUENCE [LARGE SCALE GENOMIC DNA]</scope>
    <source>
        <strain evidence="1 2">ATCC 50377</strain>
    </source>
</reference>
<accession>A0A9P8RZM1</accession>
<evidence type="ECO:0000313" key="2">
    <source>
        <dbReference type="Proteomes" id="UP000018208"/>
    </source>
</evidence>
<dbReference type="GeneID" id="94296625"/>
<gene>
    <name evidence="1" type="ORF">SS50377_22602</name>
</gene>
<sequence>MKRTDYSEQFSVFTNAQSKSITAFRKLNNIFQQHSILAQKTQDRSVWQLAVSKQKNIHIPRRLLDNNGEIKNVLDTFEYLFPEVEKYTELEKASNLVEQIQKKSVDPYQDIYISKRRFSQLLITQDARINENQE</sequence>
<proteinExistence type="predicted"/>
<evidence type="ECO:0000313" key="1">
    <source>
        <dbReference type="EMBL" id="KAH0574985.1"/>
    </source>
</evidence>
<dbReference type="Proteomes" id="UP000018208">
    <property type="component" value="Unassembled WGS sequence"/>
</dbReference>
<dbReference type="AlphaFoldDB" id="A0A9P8RZM1"/>
<keyword evidence="2" id="KW-1185">Reference proteome</keyword>
<dbReference type="KEGG" id="ssao:94296625"/>
<dbReference type="EMBL" id="AUWU02000003">
    <property type="protein sequence ID" value="KAH0574985.1"/>
    <property type="molecule type" value="Genomic_DNA"/>
</dbReference>
<name>A0A9P8RZM1_9EUKA</name>
<comment type="caution">
    <text evidence="1">The sequence shown here is derived from an EMBL/GenBank/DDBJ whole genome shotgun (WGS) entry which is preliminary data.</text>
</comment>
<organism evidence="1 2">
    <name type="scientific">Spironucleus salmonicida</name>
    <dbReference type="NCBI Taxonomy" id="348837"/>
    <lineage>
        <taxon>Eukaryota</taxon>
        <taxon>Metamonada</taxon>
        <taxon>Diplomonadida</taxon>
        <taxon>Hexamitidae</taxon>
        <taxon>Hexamitinae</taxon>
        <taxon>Spironucleus</taxon>
    </lineage>
</organism>
<dbReference type="RefSeq" id="XP_067765758.1">
    <property type="nucleotide sequence ID" value="XM_067906490.1"/>
</dbReference>
<protein>
    <submittedName>
        <fullName evidence="1">Uncharacterized protein</fullName>
    </submittedName>
</protein>